<dbReference type="OrthoDB" id="34284at2"/>
<evidence type="ECO:0000313" key="10">
    <source>
        <dbReference type="Proteomes" id="UP000051908"/>
    </source>
</evidence>
<evidence type="ECO:0000256" key="2">
    <source>
        <dbReference type="ARBA" id="ARBA00007362"/>
    </source>
</evidence>
<evidence type="ECO:0000256" key="4">
    <source>
        <dbReference type="ARBA" id="ARBA00022692"/>
    </source>
</evidence>
<dbReference type="GO" id="GO:0005886">
    <property type="term" value="C:plasma membrane"/>
    <property type="evidence" value="ECO:0007669"/>
    <property type="project" value="UniProtKB-SubCell"/>
</dbReference>
<keyword evidence="4 7" id="KW-0812">Transmembrane</keyword>
<keyword evidence="3" id="KW-1003">Cell membrane</keyword>
<feature type="domain" description="EamA" evidence="8">
    <location>
        <begin position="7"/>
        <end position="140"/>
    </location>
</feature>
<dbReference type="PANTHER" id="PTHR32322:SF18">
    <property type="entry name" value="S-ADENOSYLMETHIONINE_S-ADENOSYLHOMOCYSTEINE TRANSPORTER"/>
    <property type="match status" value="1"/>
</dbReference>
<keyword evidence="6 7" id="KW-0472">Membrane</keyword>
<name>A0A0R1PJ45_9LACO</name>
<feature type="transmembrane region" description="Helical" evidence="7">
    <location>
        <begin position="270"/>
        <end position="287"/>
    </location>
</feature>
<comment type="caution">
    <text evidence="9">The sequence shown here is derived from an EMBL/GenBank/DDBJ whole genome shotgun (WGS) entry which is preliminary data.</text>
</comment>
<organism evidence="9 10">
    <name type="scientific">Companilactobacillus paralimentarius DSM 13238 = JCM 10415</name>
    <dbReference type="NCBI Taxonomy" id="1122151"/>
    <lineage>
        <taxon>Bacteria</taxon>
        <taxon>Bacillati</taxon>
        <taxon>Bacillota</taxon>
        <taxon>Bacilli</taxon>
        <taxon>Lactobacillales</taxon>
        <taxon>Lactobacillaceae</taxon>
        <taxon>Companilactobacillus</taxon>
    </lineage>
</organism>
<feature type="transmembrane region" description="Helical" evidence="7">
    <location>
        <begin position="214"/>
        <end position="233"/>
    </location>
</feature>
<dbReference type="PANTHER" id="PTHR32322">
    <property type="entry name" value="INNER MEMBRANE TRANSPORTER"/>
    <property type="match status" value="1"/>
</dbReference>
<dbReference type="InterPro" id="IPR050638">
    <property type="entry name" value="AA-Vitamin_Transporters"/>
</dbReference>
<dbReference type="PATRIC" id="fig|1122151.5.peg.253"/>
<feature type="transmembrane region" description="Helical" evidence="7">
    <location>
        <begin position="149"/>
        <end position="169"/>
    </location>
</feature>
<evidence type="ECO:0000259" key="8">
    <source>
        <dbReference type="Pfam" id="PF00892"/>
    </source>
</evidence>
<comment type="similarity">
    <text evidence="2">Belongs to the EamA transporter family.</text>
</comment>
<feature type="transmembrane region" description="Helical" evidence="7">
    <location>
        <begin position="245"/>
        <end position="264"/>
    </location>
</feature>
<feature type="transmembrane region" description="Helical" evidence="7">
    <location>
        <begin position="181"/>
        <end position="202"/>
    </location>
</feature>
<reference evidence="9 10" key="1">
    <citation type="journal article" date="2015" name="Genome Announc.">
        <title>Expanding the biotechnology potential of lactobacilli through comparative genomics of 213 strains and associated genera.</title>
        <authorList>
            <person name="Sun Z."/>
            <person name="Harris H.M."/>
            <person name="McCann A."/>
            <person name="Guo C."/>
            <person name="Argimon S."/>
            <person name="Zhang W."/>
            <person name="Yang X."/>
            <person name="Jeffery I.B."/>
            <person name="Cooney J.C."/>
            <person name="Kagawa T.F."/>
            <person name="Liu W."/>
            <person name="Song Y."/>
            <person name="Salvetti E."/>
            <person name="Wrobel A."/>
            <person name="Rasinkangas P."/>
            <person name="Parkhill J."/>
            <person name="Rea M.C."/>
            <person name="O'Sullivan O."/>
            <person name="Ritari J."/>
            <person name="Douillard F.P."/>
            <person name="Paul Ross R."/>
            <person name="Yang R."/>
            <person name="Briner A.E."/>
            <person name="Felis G.E."/>
            <person name="de Vos W.M."/>
            <person name="Barrangou R."/>
            <person name="Klaenhammer T.R."/>
            <person name="Caufield P.W."/>
            <person name="Cui Y."/>
            <person name="Zhang H."/>
            <person name="O'Toole P.W."/>
        </authorList>
    </citation>
    <scope>NUCLEOTIDE SEQUENCE [LARGE SCALE GENOMIC DNA]</scope>
    <source>
        <strain evidence="9 10">DSM 13238</strain>
    </source>
</reference>
<feature type="transmembrane region" description="Helical" evidence="7">
    <location>
        <begin position="7"/>
        <end position="26"/>
    </location>
</feature>
<feature type="transmembrane region" description="Helical" evidence="7">
    <location>
        <begin position="38"/>
        <end position="56"/>
    </location>
</feature>
<feature type="transmembrane region" description="Helical" evidence="7">
    <location>
        <begin position="68"/>
        <end position="85"/>
    </location>
</feature>
<keyword evidence="5 7" id="KW-1133">Transmembrane helix</keyword>
<evidence type="ECO:0000256" key="5">
    <source>
        <dbReference type="ARBA" id="ARBA00022989"/>
    </source>
</evidence>
<dbReference type="SUPFAM" id="SSF103481">
    <property type="entry name" value="Multidrug resistance efflux transporter EmrE"/>
    <property type="match status" value="2"/>
</dbReference>
<evidence type="ECO:0000256" key="3">
    <source>
        <dbReference type="ARBA" id="ARBA00022475"/>
    </source>
</evidence>
<dbReference type="PROSITE" id="PS51257">
    <property type="entry name" value="PROKAR_LIPOPROTEIN"/>
    <property type="match status" value="1"/>
</dbReference>
<evidence type="ECO:0000256" key="6">
    <source>
        <dbReference type="ARBA" id="ARBA00023136"/>
    </source>
</evidence>
<evidence type="ECO:0000256" key="7">
    <source>
        <dbReference type="SAM" id="Phobius"/>
    </source>
</evidence>
<dbReference type="InterPro" id="IPR037185">
    <property type="entry name" value="EmrE-like"/>
</dbReference>
<dbReference type="AlphaFoldDB" id="A0A0R1PJ45"/>
<comment type="subcellular location">
    <subcellularLocation>
        <location evidence="1">Cell membrane</location>
        <topology evidence="1">Multi-pass membrane protein</topology>
    </subcellularLocation>
</comment>
<evidence type="ECO:0000256" key="1">
    <source>
        <dbReference type="ARBA" id="ARBA00004651"/>
    </source>
</evidence>
<protein>
    <recommendedName>
        <fullName evidence="8">EamA domain-containing protein</fullName>
    </recommendedName>
</protein>
<keyword evidence="10" id="KW-1185">Reference proteome</keyword>
<evidence type="ECO:0000313" key="9">
    <source>
        <dbReference type="EMBL" id="KRL30162.1"/>
    </source>
</evidence>
<dbReference type="GeneID" id="96668308"/>
<feature type="domain" description="EamA" evidence="8">
    <location>
        <begin position="151"/>
        <end position="286"/>
    </location>
</feature>
<sequence length="292" mass="31956">MNSKKILGSILLSLSACIWGGMFVVVKDVVSVVHPLQLVWLRYLVAIIFLILFSILKREKWSIHKKDIGLIIAIGLIGNAISIVSQETFTWLSSAQTGAVITSATPSFMVIFAWLIFKEKITRVKVVSLVMATIGVVMIVGIHLEGNNILLGVLSLIIAALTWALMSVLIQKVNHYSSLQITIMSTVVAIICLTPVIFTNTASLVNIDFLEPKIILSLLYLGVISTALAFVMWNRGLTLVNSSSSGLFFLLQPIVGTLLGWLFLKESVSFGFFLGTILIVGSVWISVKFESN</sequence>
<gene>
    <name evidence="9" type="ORF">FD33_GL000244</name>
</gene>
<dbReference type="Pfam" id="PF00892">
    <property type="entry name" value="EamA"/>
    <property type="match status" value="2"/>
</dbReference>
<feature type="transmembrane region" description="Helical" evidence="7">
    <location>
        <begin position="97"/>
        <end position="117"/>
    </location>
</feature>
<feature type="transmembrane region" description="Helical" evidence="7">
    <location>
        <begin position="124"/>
        <end position="143"/>
    </location>
</feature>
<dbReference type="EMBL" id="AZES01000094">
    <property type="protein sequence ID" value="KRL30162.1"/>
    <property type="molecule type" value="Genomic_DNA"/>
</dbReference>
<accession>A0A0R1PJ45</accession>
<dbReference type="Proteomes" id="UP000051908">
    <property type="component" value="Unassembled WGS sequence"/>
</dbReference>
<dbReference type="InterPro" id="IPR000620">
    <property type="entry name" value="EamA_dom"/>
</dbReference>
<dbReference type="RefSeq" id="WP_025085343.1">
    <property type="nucleotide sequence ID" value="NZ_AZES01000094.1"/>
</dbReference>
<proteinExistence type="inferred from homology"/>